<comment type="catalytic activity">
    <reaction evidence="9">
        <text>L-alanine + 2-oxoglutarate = pyruvate + L-glutamate</text>
        <dbReference type="Rhea" id="RHEA:19453"/>
        <dbReference type="ChEBI" id="CHEBI:15361"/>
        <dbReference type="ChEBI" id="CHEBI:16810"/>
        <dbReference type="ChEBI" id="CHEBI:29985"/>
        <dbReference type="ChEBI" id="CHEBI:57972"/>
        <dbReference type="EC" id="2.6.1.2"/>
    </reaction>
</comment>
<dbReference type="InterPro" id="IPR015421">
    <property type="entry name" value="PyrdxlP-dep_Trfase_major"/>
</dbReference>
<proteinExistence type="inferred from homology"/>
<dbReference type="EC" id="2.6.1.2" evidence="8"/>
<dbReference type="GO" id="GO:0004021">
    <property type="term" value="F:L-alanine:2-oxoglutarate aminotransferase activity"/>
    <property type="evidence" value="ECO:0007669"/>
    <property type="project" value="UniProtKB-EC"/>
</dbReference>
<feature type="domain" description="Aminotransferase class I/classII large" evidence="11">
    <location>
        <begin position="260"/>
        <end position="622"/>
    </location>
</feature>
<dbReference type="AlphaFoldDB" id="A0A8I3W3W9"/>
<dbReference type="GO" id="GO:0042853">
    <property type="term" value="P:L-alanine catabolic process"/>
    <property type="evidence" value="ECO:0007669"/>
    <property type="project" value="UniProtKB-UniPathway"/>
</dbReference>
<dbReference type="InterPro" id="IPR015422">
    <property type="entry name" value="PyrdxlP-dep_Trfase_small"/>
</dbReference>
<dbReference type="FunFam" id="3.40.640.10:FF:000226">
    <property type="entry name" value="Alanine aminotransferase 2"/>
    <property type="match status" value="1"/>
</dbReference>
<keyword evidence="3" id="KW-0032">Aminotransferase</keyword>
<dbReference type="SUPFAM" id="SSF53383">
    <property type="entry name" value="PLP-dependent transferases"/>
    <property type="match status" value="1"/>
</dbReference>
<dbReference type="PANTHER" id="PTHR11751">
    <property type="entry name" value="ALANINE AMINOTRANSFERASE"/>
    <property type="match status" value="1"/>
</dbReference>
<evidence type="ECO:0000256" key="4">
    <source>
        <dbReference type="ARBA" id="ARBA00022679"/>
    </source>
</evidence>
<comment type="subunit">
    <text evidence="2">Homodimer.</text>
</comment>
<dbReference type="InterPro" id="IPR015424">
    <property type="entry name" value="PyrdxlP-dep_Trfase"/>
</dbReference>
<reference evidence="12" key="2">
    <citation type="submission" date="2025-08" db="UniProtKB">
        <authorList>
            <consortium name="Ensembl"/>
        </authorList>
    </citation>
    <scope>IDENTIFICATION</scope>
</reference>
<organism evidence="12 13">
    <name type="scientific">Callithrix jacchus</name>
    <name type="common">White-tufted-ear marmoset</name>
    <name type="synonym">Simia Jacchus</name>
    <dbReference type="NCBI Taxonomy" id="9483"/>
    <lineage>
        <taxon>Eukaryota</taxon>
        <taxon>Metazoa</taxon>
        <taxon>Chordata</taxon>
        <taxon>Craniata</taxon>
        <taxon>Vertebrata</taxon>
        <taxon>Euteleostomi</taxon>
        <taxon>Mammalia</taxon>
        <taxon>Eutheria</taxon>
        <taxon>Euarchontoglires</taxon>
        <taxon>Primates</taxon>
        <taxon>Haplorrhini</taxon>
        <taxon>Platyrrhini</taxon>
        <taxon>Cebidae</taxon>
        <taxon>Callitrichinae</taxon>
        <taxon>Callithrix</taxon>
        <taxon>Callithrix</taxon>
    </lineage>
</organism>
<evidence type="ECO:0000256" key="1">
    <source>
        <dbReference type="ARBA" id="ARBA00001933"/>
    </source>
</evidence>
<dbReference type="GO" id="GO:0006103">
    <property type="term" value="P:2-oxoglutarate metabolic process"/>
    <property type="evidence" value="ECO:0007669"/>
    <property type="project" value="Ensembl"/>
</dbReference>
<dbReference type="UniPathway" id="UPA00528">
    <property type="reaction ID" value="UER00586"/>
</dbReference>
<sequence>GQRGANTPLGERLQTALASQTLPRVRPPPGPSAGTKSPPSPGHAGPSSPASCPAPVRLGAGRCGTCSSHRSPQPLHRGQENYQTQEAARRPGAAQTAVGVQAQGPGCTSTGRWDAAAGTEAGDLLQAHELTGCGEGRSGATGFPLQARDAAGGGAAPAGLWSQDPWPLGPQPEQRGRRGVGSAQCAARAQPARAHPHAGVHEPAGEGGGVRGAGTHSTQGRRDRARAAAGYQKAVHRGHPSQHRGCPGYGAAANHLPPAGSYSASQGVNCIREDVAAYITRRDGGVPADPDNIYLTTGASDGISTILKILVSGGGKSRTGVLIPIPQYPLYSAVISELDAIQVNYYLDEENCWALNVNELRRAVKEAKDHCDPKVLCIINPGNPTGQVQSRKCIEDVIHFAWEEKLFLLADEVYQDNVYSPDCRFHSFKKVLYEMGPEYSSNVELASFHSTSKGYMGECGYRGGYMEVINLHPEIKGQLVKLLSVRLCPPVSGQAAMDIVVNPPVPGEESFEQFSREKESVLGNLAKKAKLTEDLFNQVPGIHCNPLQGAMYAFPRIFLPAKAVEAAQAHQMAPDMFYCMKLLEETGICVVPGSGFGQREGTYHFRMTILPPVEKLKTVLQKVKDFHINFLEKYA</sequence>
<dbReference type="Pfam" id="PF00155">
    <property type="entry name" value="Aminotran_1_2"/>
    <property type="match status" value="1"/>
</dbReference>
<comment type="similarity">
    <text evidence="7">Belongs to the class-I pyridoxal-phosphate-dependent aminotransferase family. Alanine aminotransferase subfamily.</text>
</comment>
<evidence type="ECO:0000256" key="7">
    <source>
        <dbReference type="ARBA" id="ARBA00025785"/>
    </source>
</evidence>
<evidence type="ECO:0000256" key="10">
    <source>
        <dbReference type="SAM" id="MobiDB-lite"/>
    </source>
</evidence>
<dbReference type="Ensembl" id="ENSCJAT00000135545.1">
    <property type="protein sequence ID" value="ENSCJAP00000082853.1"/>
    <property type="gene ID" value="ENSCJAG00000007578.5"/>
</dbReference>
<feature type="compositionally biased region" description="Low complexity" evidence="10">
    <location>
        <begin position="183"/>
        <end position="193"/>
    </location>
</feature>
<reference evidence="12" key="3">
    <citation type="submission" date="2025-09" db="UniProtKB">
        <authorList>
            <consortium name="Ensembl"/>
        </authorList>
    </citation>
    <scope>IDENTIFICATION</scope>
</reference>
<dbReference type="InterPro" id="IPR045088">
    <property type="entry name" value="ALAT1/2-like"/>
</dbReference>
<evidence type="ECO:0000259" key="11">
    <source>
        <dbReference type="Pfam" id="PF00155"/>
    </source>
</evidence>
<evidence type="ECO:0000256" key="2">
    <source>
        <dbReference type="ARBA" id="ARBA00011738"/>
    </source>
</evidence>
<dbReference type="Gene3D" id="3.40.640.10">
    <property type="entry name" value="Type I PLP-dependent aspartate aminotransferase-like (Major domain)"/>
    <property type="match status" value="1"/>
</dbReference>
<dbReference type="CDD" id="cd00609">
    <property type="entry name" value="AAT_like"/>
    <property type="match status" value="1"/>
</dbReference>
<dbReference type="PANTHER" id="PTHR11751:SF311">
    <property type="entry name" value="ALANINE AMINOTRANSFERASE 2"/>
    <property type="match status" value="1"/>
</dbReference>
<evidence type="ECO:0000313" key="13">
    <source>
        <dbReference type="Proteomes" id="UP000008225"/>
    </source>
</evidence>
<dbReference type="GeneTree" id="ENSGT00940000159061"/>
<feature type="region of interest" description="Disordered" evidence="10">
    <location>
        <begin position="1"/>
        <end position="110"/>
    </location>
</feature>
<keyword evidence="5" id="KW-0663">Pyridoxal phosphate</keyword>
<dbReference type="FunFam" id="3.90.1150.10:FF:000345">
    <property type="entry name" value="Alanine aminotransferase 2"/>
    <property type="match status" value="1"/>
</dbReference>
<dbReference type="Proteomes" id="UP000008225">
    <property type="component" value="Chromosome 20"/>
</dbReference>
<feature type="compositionally biased region" description="Low complexity" evidence="10">
    <location>
        <begin position="42"/>
        <end position="55"/>
    </location>
</feature>
<name>A0A8I3W3W9_CALJA</name>
<keyword evidence="13" id="KW-1185">Reference proteome</keyword>
<keyword evidence="4" id="KW-0808">Transferase</keyword>
<accession>A0A8I3W3W9</accession>
<reference evidence="12 13" key="1">
    <citation type="submission" date="2009-03" db="EMBL/GenBank/DDBJ databases">
        <authorList>
            <person name="Warren W."/>
            <person name="Ye L."/>
            <person name="Minx P."/>
            <person name="Worley K."/>
            <person name="Gibbs R."/>
            <person name="Wilson R.K."/>
        </authorList>
    </citation>
    <scope>NUCLEOTIDE SEQUENCE [LARGE SCALE GENOMIC DNA]</scope>
</reference>
<dbReference type="GO" id="GO:0030170">
    <property type="term" value="F:pyridoxal phosphate binding"/>
    <property type="evidence" value="ECO:0007669"/>
    <property type="project" value="InterPro"/>
</dbReference>
<dbReference type="InterPro" id="IPR004839">
    <property type="entry name" value="Aminotransferase_I/II_large"/>
</dbReference>
<evidence type="ECO:0000313" key="12">
    <source>
        <dbReference type="Ensembl" id="ENSCJAP00000082853.1"/>
    </source>
</evidence>
<comment type="pathway">
    <text evidence="6">Amino-acid degradation; L-alanine degradation via transaminase pathway; pyruvate from L-alanine: step 1/1.</text>
</comment>
<evidence type="ECO:0000256" key="3">
    <source>
        <dbReference type="ARBA" id="ARBA00022576"/>
    </source>
</evidence>
<comment type="cofactor">
    <cofactor evidence="1">
        <name>pyridoxal 5'-phosphate</name>
        <dbReference type="ChEBI" id="CHEBI:597326"/>
    </cofactor>
</comment>
<gene>
    <name evidence="12" type="primary">GPT2</name>
</gene>
<feature type="region of interest" description="Disordered" evidence="10">
    <location>
        <begin position="141"/>
        <end position="220"/>
    </location>
</feature>
<evidence type="ECO:0000256" key="5">
    <source>
        <dbReference type="ARBA" id="ARBA00022898"/>
    </source>
</evidence>
<protein>
    <recommendedName>
        <fullName evidence="8">alanine transaminase</fullName>
        <ecNumber evidence="8">2.6.1.2</ecNumber>
    </recommendedName>
</protein>
<evidence type="ECO:0000256" key="6">
    <source>
        <dbReference type="ARBA" id="ARBA00025708"/>
    </source>
</evidence>
<feature type="compositionally biased region" description="Low complexity" evidence="10">
    <location>
        <begin position="91"/>
        <end position="106"/>
    </location>
</feature>
<evidence type="ECO:0000256" key="9">
    <source>
        <dbReference type="ARBA" id="ARBA00047412"/>
    </source>
</evidence>
<dbReference type="Gene3D" id="3.90.1150.10">
    <property type="entry name" value="Aspartate Aminotransferase, domain 1"/>
    <property type="match status" value="1"/>
</dbReference>
<evidence type="ECO:0000256" key="8">
    <source>
        <dbReference type="ARBA" id="ARBA00026106"/>
    </source>
</evidence>